<dbReference type="KEGG" id="luo:HHL09_13995"/>
<evidence type="ECO:0000256" key="1">
    <source>
        <dbReference type="SAM" id="Phobius"/>
    </source>
</evidence>
<dbReference type="InterPro" id="IPR018639">
    <property type="entry name" value="DUF2062"/>
</dbReference>
<feature type="domain" description="DUF2062" evidence="2">
    <location>
        <begin position="36"/>
        <end position="160"/>
    </location>
</feature>
<organism evidence="3 4">
    <name type="scientific">Luteolibacter luteus</name>
    <dbReference type="NCBI Taxonomy" id="2728835"/>
    <lineage>
        <taxon>Bacteria</taxon>
        <taxon>Pseudomonadati</taxon>
        <taxon>Verrucomicrobiota</taxon>
        <taxon>Verrucomicrobiia</taxon>
        <taxon>Verrucomicrobiales</taxon>
        <taxon>Verrucomicrobiaceae</taxon>
        <taxon>Luteolibacter</taxon>
    </lineage>
</organism>
<keyword evidence="1" id="KW-0472">Membrane</keyword>
<protein>
    <submittedName>
        <fullName evidence="3">DUF2062 domain-containing protein</fullName>
    </submittedName>
</protein>
<evidence type="ECO:0000313" key="4">
    <source>
        <dbReference type="Proteomes" id="UP000501812"/>
    </source>
</evidence>
<sequence>MKRKYLWMVRRAYRALRHPKLRHREWWKKLTVPLMQRELWKPCRDTVAGGLAIGLFFGMIPLIPQTLVAAIAAMKFRVNVPFAVAATWLSNPITNVGIWWLQLWIGNRLQDFLKISAPEMLGTLVIPGLGTVNAATFMLGATVSGIVFGMLAFPLVHLFSAVMPHHLPRLPKRNGVRIIPAVSRRSSES</sequence>
<proteinExistence type="predicted"/>
<dbReference type="Pfam" id="PF09835">
    <property type="entry name" value="DUF2062"/>
    <property type="match status" value="1"/>
</dbReference>
<reference evidence="3 4" key="1">
    <citation type="submission" date="2020-04" db="EMBL/GenBank/DDBJ databases">
        <title>Luteolibacter sp. G-1-1-1 isolated from soil.</title>
        <authorList>
            <person name="Dahal R.H."/>
        </authorList>
    </citation>
    <scope>NUCLEOTIDE SEQUENCE [LARGE SCALE GENOMIC DNA]</scope>
    <source>
        <strain evidence="3 4">G-1-1-1</strain>
    </source>
</reference>
<feature type="transmembrane region" description="Helical" evidence="1">
    <location>
        <begin position="79"/>
        <end position="101"/>
    </location>
</feature>
<keyword evidence="4" id="KW-1185">Reference proteome</keyword>
<dbReference type="RefSeq" id="WP_169455249.1">
    <property type="nucleotide sequence ID" value="NZ_CP051774.1"/>
</dbReference>
<keyword evidence="1" id="KW-1133">Transmembrane helix</keyword>
<name>A0A858RKC7_9BACT</name>
<evidence type="ECO:0000259" key="2">
    <source>
        <dbReference type="Pfam" id="PF09835"/>
    </source>
</evidence>
<accession>A0A858RKC7</accession>
<dbReference type="Proteomes" id="UP000501812">
    <property type="component" value="Chromosome"/>
</dbReference>
<feature type="transmembrane region" description="Helical" evidence="1">
    <location>
        <begin position="145"/>
        <end position="163"/>
    </location>
</feature>
<keyword evidence="1" id="KW-0812">Transmembrane</keyword>
<evidence type="ECO:0000313" key="3">
    <source>
        <dbReference type="EMBL" id="QJE96849.1"/>
    </source>
</evidence>
<dbReference type="AlphaFoldDB" id="A0A858RKC7"/>
<gene>
    <name evidence="3" type="ORF">HHL09_13995</name>
</gene>
<dbReference type="PANTHER" id="PTHR40547">
    <property type="entry name" value="SLL0298 PROTEIN"/>
    <property type="match status" value="1"/>
</dbReference>
<dbReference type="EMBL" id="CP051774">
    <property type="protein sequence ID" value="QJE96849.1"/>
    <property type="molecule type" value="Genomic_DNA"/>
</dbReference>
<dbReference type="PANTHER" id="PTHR40547:SF1">
    <property type="entry name" value="SLL0298 PROTEIN"/>
    <property type="match status" value="1"/>
</dbReference>